<proteinExistence type="inferred from homology"/>
<evidence type="ECO:0000313" key="6">
    <source>
        <dbReference type="Proteomes" id="UP000827721"/>
    </source>
</evidence>
<keyword evidence="6" id="KW-1185">Reference proteome</keyword>
<dbReference type="Pfam" id="PF02519">
    <property type="entry name" value="Auxin_inducible"/>
    <property type="match status" value="2"/>
</dbReference>
<evidence type="ECO:0000256" key="3">
    <source>
        <dbReference type="ARBA" id="ARBA00022604"/>
    </source>
</evidence>
<dbReference type="EMBL" id="JAFEMO010000007">
    <property type="protein sequence ID" value="KAH7567054.1"/>
    <property type="molecule type" value="Genomic_DNA"/>
</dbReference>
<evidence type="ECO:0000256" key="1">
    <source>
        <dbReference type="ARBA" id="ARBA00006974"/>
    </source>
</evidence>
<keyword evidence="2" id="KW-0217">Developmental protein</keyword>
<organism evidence="5 6">
    <name type="scientific">Xanthoceras sorbifolium</name>
    <dbReference type="NCBI Taxonomy" id="99658"/>
    <lineage>
        <taxon>Eukaryota</taxon>
        <taxon>Viridiplantae</taxon>
        <taxon>Streptophyta</taxon>
        <taxon>Embryophyta</taxon>
        <taxon>Tracheophyta</taxon>
        <taxon>Spermatophyta</taxon>
        <taxon>Magnoliopsida</taxon>
        <taxon>eudicotyledons</taxon>
        <taxon>Gunneridae</taxon>
        <taxon>Pentapetalae</taxon>
        <taxon>rosids</taxon>
        <taxon>malvids</taxon>
        <taxon>Sapindales</taxon>
        <taxon>Sapindaceae</taxon>
        <taxon>Xanthoceroideae</taxon>
        <taxon>Xanthoceras</taxon>
    </lineage>
</organism>
<comment type="caution">
    <text evidence="5">The sequence shown here is derived from an EMBL/GenBank/DDBJ whole genome shotgun (WGS) entry which is preliminary data.</text>
</comment>
<sequence length="302" mass="34083">MTNLKRVFEMARTWRSKASTASRRRRSRRQISLPRNATTSGDHHHHQRSKNVVVAQKGHFVVYSIDKKRFEVPLQYLNHDIFIELLEMSKEEFGLQASGPIMLPCDAAFMELAMSSLVQQQKASQKCSSMSSFNNRHDQETLKWKKMAGIDGGRRTISLPRTSRHRHRPAEKGHFVVYSVDEKRFVVPLSCLHTSVFRELFRLSEEEFGLPRDGPIVLPCKAAFLEDVIVCLVDQTPAACNSINVDKALLVSTTTSLVSSTSKCSSSVVAASSSDEDDDQQELVMISSSPITIRQLLMQPFD</sequence>
<comment type="similarity">
    <text evidence="1">Belongs to the ARG7 family.</text>
</comment>
<accession>A0ABQ8HRX5</accession>
<reference evidence="5 6" key="1">
    <citation type="submission" date="2021-02" db="EMBL/GenBank/DDBJ databases">
        <title>Plant Genome Project.</title>
        <authorList>
            <person name="Zhang R.-G."/>
        </authorList>
    </citation>
    <scope>NUCLEOTIDE SEQUENCE [LARGE SCALE GENOMIC DNA]</scope>
    <source>
        <tissue evidence="5">Leaves</tissue>
    </source>
</reference>
<evidence type="ECO:0000256" key="2">
    <source>
        <dbReference type="ARBA" id="ARBA00022473"/>
    </source>
</evidence>
<evidence type="ECO:0000256" key="4">
    <source>
        <dbReference type="SAM" id="MobiDB-lite"/>
    </source>
</evidence>
<feature type="region of interest" description="Disordered" evidence="4">
    <location>
        <begin position="18"/>
        <end position="50"/>
    </location>
</feature>
<evidence type="ECO:0000313" key="5">
    <source>
        <dbReference type="EMBL" id="KAH7567054.1"/>
    </source>
</evidence>
<dbReference type="PANTHER" id="PTHR31175:SF122">
    <property type="entry name" value="AUXIN-RESPONSIVE PROTEIN SAUR64-LIKE"/>
    <property type="match status" value="1"/>
</dbReference>
<name>A0ABQ8HRX5_9ROSI</name>
<keyword evidence="3" id="KW-0341">Growth regulation</keyword>
<dbReference type="Proteomes" id="UP000827721">
    <property type="component" value="Unassembled WGS sequence"/>
</dbReference>
<gene>
    <name evidence="5" type="ORF">JRO89_XS07G0011000</name>
</gene>
<dbReference type="InterPro" id="IPR003676">
    <property type="entry name" value="SAUR_fam"/>
</dbReference>
<dbReference type="PANTHER" id="PTHR31175">
    <property type="entry name" value="AUXIN-RESPONSIVE FAMILY PROTEIN"/>
    <property type="match status" value="1"/>
</dbReference>
<protein>
    <submittedName>
        <fullName evidence="5">Uncharacterized protein</fullName>
    </submittedName>
</protein>